<dbReference type="AlphaFoldDB" id="A0A1M6QQ25"/>
<evidence type="ECO:0000313" key="3">
    <source>
        <dbReference type="Proteomes" id="UP000184497"/>
    </source>
</evidence>
<dbReference type="OrthoDB" id="6372018at2"/>
<dbReference type="STRING" id="564117.SAMN05216369_1052"/>
<dbReference type="EMBL" id="FRAQ01000001">
    <property type="protein sequence ID" value="SHK22306.1"/>
    <property type="molecule type" value="Genomic_DNA"/>
</dbReference>
<accession>A0A1M6QQ25</accession>
<organism evidence="2 3">
    <name type="scientific">Marinobacter antarcticus</name>
    <dbReference type="NCBI Taxonomy" id="564117"/>
    <lineage>
        <taxon>Bacteria</taxon>
        <taxon>Pseudomonadati</taxon>
        <taxon>Pseudomonadota</taxon>
        <taxon>Gammaproteobacteria</taxon>
        <taxon>Pseudomonadales</taxon>
        <taxon>Marinobacteraceae</taxon>
        <taxon>Marinobacter</taxon>
    </lineage>
</organism>
<dbReference type="RefSeq" id="WP_072796080.1">
    <property type="nucleotide sequence ID" value="NZ_FRAQ01000001.1"/>
</dbReference>
<keyword evidence="3" id="KW-1185">Reference proteome</keyword>
<gene>
    <name evidence="2" type="ORF">SAMN05216369_1052</name>
</gene>
<name>A0A1M6QQ25_9GAMM</name>
<evidence type="ECO:0000256" key="1">
    <source>
        <dbReference type="SAM" id="MobiDB-lite"/>
    </source>
</evidence>
<reference evidence="3" key="1">
    <citation type="submission" date="2016-11" db="EMBL/GenBank/DDBJ databases">
        <authorList>
            <person name="Varghese N."/>
            <person name="Submissions S."/>
        </authorList>
    </citation>
    <scope>NUCLEOTIDE SEQUENCE [LARGE SCALE GENOMIC DNA]</scope>
    <source>
        <strain evidence="3">CGMCC 1.10835</strain>
    </source>
</reference>
<feature type="region of interest" description="Disordered" evidence="1">
    <location>
        <begin position="26"/>
        <end position="45"/>
    </location>
</feature>
<evidence type="ECO:0000313" key="2">
    <source>
        <dbReference type="EMBL" id="SHK22306.1"/>
    </source>
</evidence>
<sequence length="77" mass="8448">MRLIILLIALIVIGLLVSNKISNETQPNAESAVGPASSDAPKIPVQPKDVKQFEKDMNAFMENEASEQARRIEQATQ</sequence>
<dbReference type="Proteomes" id="UP000184497">
    <property type="component" value="Unassembled WGS sequence"/>
</dbReference>
<proteinExistence type="predicted"/>
<protein>
    <submittedName>
        <fullName evidence="2">Uncharacterized protein</fullName>
    </submittedName>
</protein>